<feature type="transmembrane region" description="Helical" evidence="6">
    <location>
        <begin position="141"/>
        <end position="162"/>
    </location>
</feature>
<evidence type="ECO:0000313" key="7">
    <source>
        <dbReference type="EMBL" id="KKS64128.1"/>
    </source>
</evidence>
<keyword evidence="5 6" id="KW-0472">Membrane</keyword>
<dbReference type="CDD" id="cd13128">
    <property type="entry name" value="MATE_Wzx_like"/>
    <property type="match status" value="1"/>
</dbReference>
<comment type="caution">
    <text evidence="7">The sequence shown here is derived from an EMBL/GenBank/DDBJ whole genome shotgun (WGS) entry which is preliminary data.</text>
</comment>
<evidence type="ECO:0000256" key="1">
    <source>
        <dbReference type="ARBA" id="ARBA00004651"/>
    </source>
</evidence>
<feature type="transmembrane region" description="Helical" evidence="6">
    <location>
        <begin position="83"/>
        <end position="106"/>
    </location>
</feature>
<feature type="transmembrane region" description="Helical" evidence="6">
    <location>
        <begin position="112"/>
        <end position="134"/>
    </location>
</feature>
<dbReference type="PANTHER" id="PTHR30250">
    <property type="entry name" value="PST FAMILY PREDICTED COLANIC ACID TRANSPORTER"/>
    <property type="match status" value="1"/>
</dbReference>
<feature type="transmembrane region" description="Helical" evidence="6">
    <location>
        <begin position="382"/>
        <end position="407"/>
    </location>
</feature>
<dbReference type="Pfam" id="PF01943">
    <property type="entry name" value="Polysacc_synt"/>
    <property type="match status" value="1"/>
</dbReference>
<dbReference type="GO" id="GO:0005886">
    <property type="term" value="C:plasma membrane"/>
    <property type="evidence" value="ECO:0007669"/>
    <property type="project" value="UniProtKB-SubCell"/>
</dbReference>
<dbReference type="AlphaFoldDB" id="A0A0G1DPF2"/>
<dbReference type="Proteomes" id="UP000034135">
    <property type="component" value="Unassembled WGS sequence"/>
</dbReference>
<proteinExistence type="predicted"/>
<dbReference type="InterPro" id="IPR002797">
    <property type="entry name" value="Polysacc_synth"/>
</dbReference>
<evidence type="ECO:0000256" key="6">
    <source>
        <dbReference type="SAM" id="Phobius"/>
    </source>
</evidence>
<keyword evidence="3 6" id="KW-0812">Transmembrane</keyword>
<keyword evidence="4 6" id="KW-1133">Transmembrane helix</keyword>
<reference evidence="7 8" key="1">
    <citation type="journal article" date="2015" name="Nature">
        <title>rRNA introns, odd ribosomes, and small enigmatic genomes across a large radiation of phyla.</title>
        <authorList>
            <person name="Brown C.T."/>
            <person name="Hug L.A."/>
            <person name="Thomas B.C."/>
            <person name="Sharon I."/>
            <person name="Castelle C.J."/>
            <person name="Singh A."/>
            <person name="Wilkins M.J."/>
            <person name="Williams K.H."/>
            <person name="Banfield J.F."/>
        </authorList>
    </citation>
    <scope>NUCLEOTIDE SEQUENCE [LARGE SCALE GENOMIC DNA]</scope>
</reference>
<organism evidence="7 8">
    <name type="scientific">Candidatus Daviesbacteria bacterium GW2011_GWA1_42_6</name>
    <dbReference type="NCBI Taxonomy" id="1618420"/>
    <lineage>
        <taxon>Bacteria</taxon>
        <taxon>Candidatus Daviesiibacteriota</taxon>
    </lineage>
</organism>
<evidence type="ECO:0000313" key="8">
    <source>
        <dbReference type="Proteomes" id="UP000034135"/>
    </source>
</evidence>
<keyword evidence="2" id="KW-1003">Cell membrane</keyword>
<feature type="transmembrane region" description="Helical" evidence="6">
    <location>
        <begin position="12"/>
        <end position="31"/>
    </location>
</feature>
<dbReference type="InterPro" id="IPR050833">
    <property type="entry name" value="Poly_Biosynth_Transport"/>
</dbReference>
<evidence type="ECO:0000256" key="4">
    <source>
        <dbReference type="ARBA" id="ARBA00022989"/>
    </source>
</evidence>
<feature type="transmembrane region" description="Helical" evidence="6">
    <location>
        <begin position="356"/>
        <end position="376"/>
    </location>
</feature>
<feature type="transmembrane region" description="Helical" evidence="6">
    <location>
        <begin position="249"/>
        <end position="268"/>
    </location>
</feature>
<comment type="subcellular location">
    <subcellularLocation>
        <location evidence="1">Cell membrane</location>
        <topology evidence="1">Multi-pass membrane protein</topology>
    </subcellularLocation>
</comment>
<protein>
    <submittedName>
        <fullName evidence="7">Polysaccharide biosynthesis protein, membrane-associated</fullName>
    </submittedName>
</protein>
<gene>
    <name evidence="7" type="ORF">UV33_C0036G0004</name>
</gene>
<evidence type="ECO:0000256" key="5">
    <source>
        <dbReference type="ARBA" id="ARBA00023136"/>
    </source>
</evidence>
<accession>A0A0G1DPF2</accession>
<feature type="transmembrane region" description="Helical" evidence="6">
    <location>
        <begin position="209"/>
        <end position="229"/>
    </location>
</feature>
<feature type="transmembrane region" description="Helical" evidence="6">
    <location>
        <begin position="289"/>
        <end position="310"/>
    </location>
</feature>
<name>A0A0G1DPF2_9BACT</name>
<feature type="transmembrane region" description="Helical" evidence="6">
    <location>
        <begin position="330"/>
        <end position="349"/>
    </location>
</feature>
<dbReference type="PANTHER" id="PTHR30250:SF11">
    <property type="entry name" value="O-ANTIGEN TRANSPORTER-RELATED"/>
    <property type="match status" value="1"/>
</dbReference>
<sequence>MNTLLKVSQQTVWQLVGKATTSLSTIIILGLVSRSFGEEGTGVLTLALTFIGFFVLAVDFGLNAHVLPRFLGKDFSLEWQKLFGLRLLLALVVTTLAVIAILFWPIQPVFKYTALLGLVAILESAVFSTAMAVFQSKLRYDLSVFSIILGTLVTLGLVFLLVRGNAPVPMLMLGYSAGWITAGILAIVFVRRYIKVLLPIFDLGYIKNIIQNCWPISLTLVLNIVYFRLDAFILSFYKGFTEVGIYNLSYQVFQSLLVLPTFIMNGLYPLMLKDFTVNKTSFVPNITKACFLMLGIAVLGAGLTFFLSPFVVSLITGGEGFIGSVESLRVLSFGFPAFFISSVLMWALITMRRYKTMLLIYMAGLIVNILLNLTFIPKYSYFASAWITGITEYLILILQLIILIPLLKQWKR</sequence>
<feature type="transmembrane region" description="Helical" evidence="6">
    <location>
        <begin position="43"/>
        <end position="62"/>
    </location>
</feature>
<evidence type="ECO:0000256" key="3">
    <source>
        <dbReference type="ARBA" id="ARBA00022692"/>
    </source>
</evidence>
<dbReference type="EMBL" id="LCEB01000036">
    <property type="protein sequence ID" value="KKS64128.1"/>
    <property type="molecule type" value="Genomic_DNA"/>
</dbReference>
<evidence type="ECO:0000256" key="2">
    <source>
        <dbReference type="ARBA" id="ARBA00022475"/>
    </source>
</evidence>
<feature type="transmembrane region" description="Helical" evidence="6">
    <location>
        <begin position="168"/>
        <end position="189"/>
    </location>
</feature>